<dbReference type="GO" id="GO:0008233">
    <property type="term" value="F:peptidase activity"/>
    <property type="evidence" value="ECO:0007669"/>
    <property type="project" value="UniProtKB-KW"/>
</dbReference>
<dbReference type="GO" id="GO:0006508">
    <property type="term" value="P:proteolysis"/>
    <property type="evidence" value="ECO:0007669"/>
    <property type="project" value="UniProtKB-KW"/>
</dbReference>
<comment type="caution">
    <text evidence="3">The sequence shown here is derived from an EMBL/GenBank/DDBJ whole genome shotgun (WGS) entry which is preliminary data.</text>
</comment>
<organism evidence="3 4">
    <name type="scientific">Piscinibacterium candidicorallinum</name>
    <dbReference type="NCBI Taxonomy" id="1793872"/>
    <lineage>
        <taxon>Bacteria</taxon>
        <taxon>Pseudomonadati</taxon>
        <taxon>Pseudomonadota</taxon>
        <taxon>Betaproteobacteria</taxon>
        <taxon>Burkholderiales</taxon>
        <taxon>Piscinibacterium</taxon>
    </lineage>
</organism>
<dbReference type="Pfam" id="PF02517">
    <property type="entry name" value="Rce1-like"/>
    <property type="match status" value="1"/>
</dbReference>
<keyword evidence="4" id="KW-1185">Reference proteome</keyword>
<proteinExistence type="predicted"/>
<evidence type="ECO:0000259" key="2">
    <source>
        <dbReference type="Pfam" id="PF02517"/>
    </source>
</evidence>
<reference evidence="4" key="1">
    <citation type="journal article" date="2019" name="Int. J. Syst. Evol. Microbiol.">
        <title>The Global Catalogue of Microorganisms (GCM) 10K type strain sequencing project: providing services to taxonomists for standard genome sequencing and annotation.</title>
        <authorList>
            <consortium name="The Broad Institute Genomics Platform"/>
            <consortium name="The Broad Institute Genome Sequencing Center for Infectious Disease"/>
            <person name="Wu L."/>
            <person name="Ma J."/>
        </authorList>
    </citation>
    <scope>NUCLEOTIDE SEQUENCE [LARGE SCALE GENOMIC DNA]</scope>
    <source>
        <strain evidence="4">KCTC 52168</strain>
    </source>
</reference>
<protein>
    <submittedName>
        <fullName evidence="3">JDVT-CTERM system glutamic-type intramembrane protease</fullName>
    </submittedName>
</protein>
<feature type="domain" description="CAAX prenyl protease 2/Lysostaphin resistance protein A-like" evidence="2">
    <location>
        <begin position="36"/>
        <end position="130"/>
    </location>
</feature>
<gene>
    <name evidence="3" type="primary">mrtJ</name>
    <name evidence="3" type="ORF">ACFOEN_11505</name>
</gene>
<feature type="transmembrane region" description="Helical" evidence="1">
    <location>
        <begin position="117"/>
        <end position="139"/>
    </location>
</feature>
<keyword evidence="3" id="KW-0645">Protease</keyword>
<dbReference type="NCBIfam" id="NF033192">
    <property type="entry name" value="JDVT-CAAX"/>
    <property type="match status" value="1"/>
</dbReference>
<evidence type="ECO:0000313" key="4">
    <source>
        <dbReference type="Proteomes" id="UP001595556"/>
    </source>
</evidence>
<dbReference type="InterPro" id="IPR003675">
    <property type="entry name" value="Rce1/LyrA-like_dom"/>
</dbReference>
<dbReference type="Proteomes" id="UP001595556">
    <property type="component" value="Unassembled WGS sequence"/>
</dbReference>
<dbReference type="PROSITE" id="PS51257">
    <property type="entry name" value="PROKAR_LIPOPROTEIN"/>
    <property type="match status" value="1"/>
</dbReference>
<evidence type="ECO:0000313" key="3">
    <source>
        <dbReference type="EMBL" id="MFC3148267.1"/>
    </source>
</evidence>
<feature type="transmembrane region" description="Helical" evidence="1">
    <location>
        <begin position="75"/>
        <end position="97"/>
    </location>
</feature>
<keyword evidence="1" id="KW-1133">Transmembrane helix</keyword>
<accession>A0ABV7H8Y9</accession>
<name>A0ABV7H8Y9_9BURK</name>
<keyword evidence="1" id="KW-0812">Transmembrane</keyword>
<dbReference type="EMBL" id="JBHRTI010000004">
    <property type="protein sequence ID" value="MFC3148267.1"/>
    <property type="molecule type" value="Genomic_DNA"/>
</dbReference>
<keyword evidence="1" id="KW-0472">Membrane</keyword>
<dbReference type="RefSeq" id="WP_377304038.1">
    <property type="nucleotide sequence ID" value="NZ_CP180191.1"/>
</dbReference>
<sequence length="141" mass="15141">MNARLRLNLWVAVTLGVGASACAAAGVRLPTALTGAWGVLLLIVVSPILEEWLLRAGLHDALARRWPERSRGWTSPITLAVAAAFALAHAAVQWHWQGLLTLAPAWLIGWAYSESRSLGWAISHHALANAALLASGLWLSR</sequence>
<keyword evidence="3" id="KW-0378">Hydrolase</keyword>
<evidence type="ECO:0000256" key="1">
    <source>
        <dbReference type="SAM" id="Phobius"/>
    </source>
</evidence>
<feature type="transmembrane region" description="Helical" evidence="1">
    <location>
        <begin position="34"/>
        <end position="54"/>
    </location>
</feature>